<keyword evidence="5" id="KW-1185">Reference proteome</keyword>
<dbReference type="AlphaFoldDB" id="A0AAN8J1R7"/>
<keyword evidence="2" id="KW-0812">Transmembrane</keyword>
<name>A0AAN8J1R7_TRICO</name>
<sequence length="165" mass="18379">MLRLVGFLAWSFSVSVAVSNNATSRKENPGLLQNTLFWSLVTQFTFALVILVVTLHVWFNTKIQLVQRRLRLQEPSVHIVDQMAKKANINLATMTEEATTVFDCLMKTDASKSKETCNDPVAGKNSKSKKTTKKSKPSKTAKRQTASKSSKSSKKSKKALKKSKT</sequence>
<feature type="region of interest" description="Disordered" evidence="1">
    <location>
        <begin position="113"/>
        <end position="165"/>
    </location>
</feature>
<keyword evidence="2" id="KW-1133">Transmembrane helix</keyword>
<evidence type="ECO:0000313" key="4">
    <source>
        <dbReference type="EMBL" id="KAK5976354.1"/>
    </source>
</evidence>
<evidence type="ECO:0000256" key="2">
    <source>
        <dbReference type="SAM" id="Phobius"/>
    </source>
</evidence>
<feature type="chain" id="PRO_5043043000" evidence="3">
    <location>
        <begin position="18"/>
        <end position="165"/>
    </location>
</feature>
<evidence type="ECO:0000313" key="5">
    <source>
        <dbReference type="Proteomes" id="UP001331761"/>
    </source>
</evidence>
<feature type="compositionally biased region" description="Basic residues" evidence="1">
    <location>
        <begin position="151"/>
        <end position="165"/>
    </location>
</feature>
<feature type="signal peptide" evidence="3">
    <location>
        <begin position="1"/>
        <end position="17"/>
    </location>
</feature>
<reference evidence="4 5" key="1">
    <citation type="submission" date="2019-10" db="EMBL/GenBank/DDBJ databases">
        <title>Assembly and Annotation for the nematode Trichostrongylus colubriformis.</title>
        <authorList>
            <person name="Martin J."/>
        </authorList>
    </citation>
    <scope>NUCLEOTIDE SEQUENCE [LARGE SCALE GENOMIC DNA]</scope>
    <source>
        <strain evidence="4">G859</strain>
        <tissue evidence="4">Whole worm</tissue>
    </source>
</reference>
<feature type="compositionally biased region" description="Basic residues" evidence="1">
    <location>
        <begin position="126"/>
        <end position="142"/>
    </location>
</feature>
<evidence type="ECO:0000256" key="1">
    <source>
        <dbReference type="SAM" id="MobiDB-lite"/>
    </source>
</evidence>
<gene>
    <name evidence="4" type="ORF">GCK32_004173</name>
</gene>
<keyword evidence="3" id="KW-0732">Signal</keyword>
<organism evidence="4 5">
    <name type="scientific">Trichostrongylus colubriformis</name>
    <name type="common">Black scour worm</name>
    <dbReference type="NCBI Taxonomy" id="6319"/>
    <lineage>
        <taxon>Eukaryota</taxon>
        <taxon>Metazoa</taxon>
        <taxon>Ecdysozoa</taxon>
        <taxon>Nematoda</taxon>
        <taxon>Chromadorea</taxon>
        <taxon>Rhabditida</taxon>
        <taxon>Rhabditina</taxon>
        <taxon>Rhabditomorpha</taxon>
        <taxon>Strongyloidea</taxon>
        <taxon>Trichostrongylidae</taxon>
        <taxon>Trichostrongylus</taxon>
    </lineage>
</organism>
<protein>
    <submittedName>
        <fullName evidence="4">Uncharacterized protein</fullName>
    </submittedName>
</protein>
<dbReference type="EMBL" id="WIXE01011957">
    <property type="protein sequence ID" value="KAK5976354.1"/>
    <property type="molecule type" value="Genomic_DNA"/>
</dbReference>
<comment type="caution">
    <text evidence="4">The sequence shown here is derived from an EMBL/GenBank/DDBJ whole genome shotgun (WGS) entry which is preliminary data.</text>
</comment>
<proteinExistence type="predicted"/>
<keyword evidence="2" id="KW-0472">Membrane</keyword>
<accession>A0AAN8J1R7</accession>
<feature type="transmembrane region" description="Helical" evidence="2">
    <location>
        <begin position="35"/>
        <end position="59"/>
    </location>
</feature>
<dbReference type="Proteomes" id="UP001331761">
    <property type="component" value="Unassembled WGS sequence"/>
</dbReference>
<evidence type="ECO:0000256" key="3">
    <source>
        <dbReference type="SAM" id="SignalP"/>
    </source>
</evidence>